<organism evidence="2 3">
    <name type="scientific">Steinernema carpocapsae</name>
    <name type="common">Entomopathogenic nematode</name>
    <dbReference type="NCBI Taxonomy" id="34508"/>
    <lineage>
        <taxon>Eukaryota</taxon>
        <taxon>Metazoa</taxon>
        <taxon>Ecdysozoa</taxon>
        <taxon>Nematoda</taxon>
        <taxon>Chromadorea</taxon>
        <taxon>Rhabditida</taxon>
        <taxon>Tylenchina</taxon>
        <taxon>Panagrolaimomorpha</taxon>
        <taxon>Strongyloidoidea</taxon>
        <taxon>Steinernematidae</taxon>
        <taxon>Steinernema</taxon>
    </lineage>
</organism>
<feature type="compositionally biased region" description="Pro residues" evidence="1">
    <location>
        <begin position="37"/>
        <end position="48"/>
    </location>
</feature>
<accession>A0A4U5N321</accession>
<dbReference type="AlphaFoldDB" id="A0A4U5N321"/>
<reference evidence="2 3" key="2">
    <citation type="journal article" date="2019" name="G3 (Bethesda)">
        <title>Hybrid Assembly of the Genome of the Entomopathogenic Nematode Steinernema carpocapsae Identifies the X-Chromosome.</title>
        <authorList>
            <person name="Serra L."/>
            <person name="Macchietto M."/>
            <person name="Macias-Munoz A."/>
            <person name="McGill C.J."/>
            <person name="Rodriguez I.M."/>
            <person name="Rodriguez B."/>
            <person name="Murad R."/>
            <person name="Mortazavi A."/>
        </authorList>
    </citation>
    <scope>NUCLEOTIDE SEQUENCE [LARGE SCALE GENOMIC DNA]</scope>
    <source>
        <strain evidence="2 3">ALL</strain>
    </source>
</reference>
<reference evidence="2 3" key="1">
    <citation type="journal article" date="2015" name="Genome Biol.">
        <title>Comparative genomics of Steinernema reveals deeply conserved gene regulatory networks.</title>
        <authorList>
            <person name="Dillman A.R."/>
            <person name="Macchietto M."/>
            <person name="Porter C.F."/>
            <person name="Rogers A."/>
            <person name="Williams B."/>
            <person name="Antoshechkin I."/>
            <person name="Lee M.M."/>
            <person name="Goodwin Z."/>
            <person name="Lu X."/>
            <person name="Lewis E.E."/>
            <person name="Goodrich-Blair H."/>
            <person name="Stock S.P."/>
            <person name="Adams B.J."/>
            <person name="Sternberg P.W."/>
            <person name="Mortazavi A."/>
        </authorList>
    </citation>
    <scope>NUCLEOTIDE SEQUENCE [LARGE SCALE GENOMIC DNA]</scope>
    <source>
        <strain evidence="2 3">ALL</strain>
    </source>
</reference>
<evidence type="ECO:0000313" key="2">
    <source>
        <dbReference type="EMBL" id="TKR76680.1"/>
    </source>
</evidence>
<gene>
    <name evidence="2" type="ORF">L596_017789</name>
</gene>
<dbReference type="EMBL" id="AZBU02000005">
    <property type="protein sequence ID" value="TKR76680.1"/>
    <property type="molecule type" value="Genomic_DNA"/>
</dbReference>
<evidence type="ECO:0000313" key="3">
    <source>
        <dbReference type="Proteomes" id="UP000298663"/>
    </source>
</evidence>
<evidence type="ECO:0000256" key="1">
    <source>
        <dbReference type="SAM" id="MobiDB-lite"/>
    </source>
</evidence>
<dbReference type="Proteomes" id="UP000298663">
    <property type="component" value="Unassembled WGS sequence"/>
</dbReference>
<keyword evidence="3" id="KW-1185">Reference proteome</keyword>
<proteinExistence type="predicted"/>
<sequence>MCHQKTHVAAVCPRIDELKKVLNSEPATPDHRRRPHPQPSRNPGPPPQHVDGRSEQEGTAAAAPRRRQAEPAKTQRCRSASATREVQSRNETTRVDTSIP</sequence>
<feature type="region of interest" description="Disordered" evidence="1">
    <location>
        <begin position="18"/>
        <end position="100"/>
    </location>
</feature>
<protein>
    <submittedName>
        <fullName evidence="2">Uncharacterized protein</fullName>
    </submittedName>
</protein>
<comment type="caution">
    <text evidence="2">The sequence shown here is derived from an EMBL/GenBank/DDBJ whole genome shotgun (WGS) entry which is preliminary data.</text>
</comment>
<name>A0A4U5N321_STECR</name>